<accession>A0A0M3HUC0</accession>
<reference evidence="2" key="1">
    <citation type="submission" date="2017-02" db="UniProtKB">
        <authorList>
            <consortium name="WormBaseParasite"/>
        </authorList>
    </citation>
    <scope>IDENTIFICATION</scope>
</reference>
<organism evidence="1 2">
    <name type="scientific">Ascaris lumbricoides</name>
    <name type="common">Giant roundworm</name>
    <dbReference type="NCBI Taxonomy" id="6252"/>
    <lineage>
        <taxon>Eukaryota</taxon>
        <taxon>Metazoa</taxon>
        <taxon>Ecdysozoa</taxon>
        <taxon>Nematoda</taxon>
        <taxon>Chromadorea</taxon>
        <taxon>Rhabditida</taxon>
        <taxon>Spirurina</taxon>
        <taxon>Ascaridomorpha</taxon>
        <taxon>Ascaridoidea</taxon>
        <taxon>Ascarididae</taxon>
        <taxon>Ascaris</taxon>
    </lineage>
</organism>
<keyword evidence="1" id="KW-1185">Reference proteome</keyword>
<evidence type="ECO:0000313" key="2">
    <source>
        <dbReference type="WBParaSite" id="ALUE_0000637001-mRNA-1"/>
    </source>
</evidence>
<dbReference type="Proteomes" id="UP000036681">
    <property type="component" value="Unplaced"/>
</dbReference>
<proteinExistence type="predicted"/>
<dbReference type="AlphaFoldDB" id="A0A0M3HUC0"/>
<protein>
    <submittedName>
        <fullName evidence="2">Secreted protein</fullName>
    </submittedName>
</protein>
<name>A0A0M3HUC0_ASCLU</name>
<evidence type="ECO:0000313" key="1">
    <source>
        <dbReference type="Proteomes" id="UP000036681"/>
    </source>
</evidence>
<dbReference type="WBParaSite" id="ALUE_0000637001-mRNA-1">
    <property type="protein sequence ID" value="ALUE_0000637001-mRNA-1"/>
    <property type="gene ID" value="ALUE_0000637001"/>
</dbReference>
<sequence>MLLVVSNFPAALTCHECVFIESVPAFVAAIARQANIMDGAYNYGDCKSIHDSCFTNGSCINLITLLLDVTVMANLNFRIE</sequence>